<dbReference type="GO" id="GO:0006605">
    <property type="term" value="P:protein targeting"/>
    <property type="evidence" value="ECO:0007669"/>
    <property type="project" value="UniProtKB-UniRule"/>
</dbReference>
<comment type="subunit">
    <text evidence="10">Forms a complex with SecD. Part of the essential Sec protein translocation apparatus which comprises SecA, SecYEG and auxiliary proteins SecDF. Other proteins may also be involved.</text>
</comment>
<keyword evidence="7 9" id="KW-0811">Translocation</keyword>
<reference evidence="14 15" key="1">
    <citation type="submission" date="2018-01" db="EMBL/GenBank/DDBJ databases">
        <authorList>
            <person name="Gaut B.S."/>
            <person name="Morton B.R."/>
            <person name="Clegg M.T."/>
            <person name="Duvall M.R."/>
        </authorList>
    </citation>
    <scope>NUCLEOTIDE SEQUENCE [LARGE SCALE GENOMIC DNA]</scope>
    <source>
        <strain evidence="14">GP69</strain>
    </source>
</reference>
<evidence type="ECO:0000259" key="13">
    <source>
        <dbReference type="Pfam" id="PF22599"/>
    </source>
</evidence>
<feature type="transmembrane region" description="Helical" evidence="9">
    <location>
        <begin position="411"/>
        <end position="438"/>
    </location>
</feature>
<dbReference type="OrthoDB" id="9805019at2"/>
<feature type="transmembrane region" description="Helical" evidence="9">
    <location>
        <begin position="692"/>
        <end position="710"/>
    </location>
</feature>
<accession>A0A2K4ZFQ9</accession>
<feature type="domain" description="SecDF P1 head subdomain" evidence="13">
    <location>
        <begin position="157"/>
        <end position="259"/>
    </location>
</feature>
<dbReference type="EMBL" id="OFSM01000009">
    <property type="protein sequence ID" value="SOY29298.1"/>
    <property type="molecule type" value="Genomic_DNA"/>
</dbReference>
<feature type="transmembrane region" description="Helical" evidence="9">
    <location>
        <begin position="611"/>
        <end position="633"/>
    </location>
</feature>
<feature type="transmembrane region" description="Helical" evidence="9">
    <location>
        <begin position="587"/>
        <end position="604"/>
    </location>
</feature>
<gene>
    <name evidence="10" type="primary">secF</name>
    <name evidence="9" type="synonym">secD</name>
    <name evidence="14" type="ORF">AMURIS_02013</name>
</gene>
<comment type="caution">
    <text evidence="9">Lacks conserved residue(s) required for the propagation of feature annotation.</text>
</comment>
<dbReference type="PANTHER" id="PTHR30081">
    <property type="entry name" value="PROTEIN-EXPORT MEMBRANE PROTEIN SEC"/>
    <property type="match status" value="1"/>
</dbReference>
<evidence type="ECO:0000256" key="10">
    <source>
        <dbReference type="HAMAP-Rule" id="MF_01464"/>
    </source>
</evidence>
<dbReference type="HAMAP" id="MF_01463_B">
    <property type="entry name" value="SecD_B"/>
    <property type="match status" value="1"/>
</dbReference>
<dbReference type="Proteomes" id="UP000236311">
    <property type="component" value="Unassembled WGS sequence"/>
</dbReference>
<keyword evidence="5 9" id="KW-0653">Protein transport</keyword>
<evidence type="ECO:0000256" key="4">
    <source>
        <dbReference type="ARBA" id="ARBA00022692"/>
    </source>
</evidence>
<dbReference type="Pfam" id="PF07549">
    <property type="entry name" value="Sec_GG"/>
    <property type="match status" value="1"/>
</dbReference>
<dbReference type="HAMAP" id="MF_01464_B">
    <property type="entry name" value="SecF_B"/>
    <property type="match status" value="1"/>
</dbReference>
<feature type="domain" description="Protein export membrane protein SecD/SecF C-terminal" evidence="11">
    <location>
        <begin position="263"/>
        <end position="431"/>
    </location>
</feature>
<dbReference type="InterPro" id="IPR055344">
    <property type="entry name" value="SecD_SecF_C_bact"/>
</dbReference>
<dbReference type="InterPro" id="IPR022645">
    <property type="entry name" value="SecD/SecF_bac"/>
</dbReference>
<dbReference type="RefSeq" id="WP_103239404.1">
    <property type="nucleotide sequence ID" value="NZ_JANJZD010000009.1"/>
</dbReference>
<dbReference type="Gene3D" id="3.30.1360.200">
    <property type="match status" value="1"/>
</dbReference>
<dbReference type="AlphaFoldDB" id="A0A2K4ZFQ9"/>
<dbReference type="Gene3D" id="1.20.1640.10">
    <property type="entry name" value="Multidrug efflux transporter AcrB transmembrane domain"/>
    <property type="match status" value="2"/>
</dbReference>
<dbReference type="Pfam" id="PF21760">
    <property type="entry name" value="SecD_1st"/>
    <property type="match status" value="1"/>
</dbReference>
<keyword evidence="8 9" id="KW-0472">Membrane</keyword>
<dbReference type="GO" id="GO:0005886">
    <property type="term" value="C:plasma membrane"/>
    <property type="evidence" value="ECO:0007669"/>
    <property type="project" value="UniProtKB-SubCell"/>
</dbReference>
<keyword evidence="3 9" id="KW-1003">Cell membrane</keyword>
<evidence type="ECO:0000313" key="15">
    <source>
        <dbReference type="Proteomes" id="UP000236311"/>
    </source>
</evidence>
<keyword evidence="2 9" id="KW-0813">Transport</keyword>
<evidence type="ECO:0000256" key="5">
    <source>
        <dbReference type="ARBA" id="ARBA00022927"/>
    </source>
</evidence>
<feature type="transmembrane region" description="Helical" evidence="9">
    <location>
        <begin position="716"/>
        <end position="742"/>
    </location>
</feature>
<feature type="domain" description="Protein translocase subunit SecDF P1" evidence="12">
    <location>
        <begin position="67"/>
        <end position="121"/>
    </location>
</feature>
<dbReference type="InterPro" id="IPR054384">
    <property type="entry name" value="SecDF_P1_head"/>
</dbReference>
<evidence type="ECO:0000256" key="3">
    <source>
        <dbReference type="ARBA" id="ARBA00022475"/>
    </source>
</evidence>
<dbReference type="NCBIfam" id="TIGR00966">
    <property type="entry name" value="transloc_SecF"/>
    <property type="match status" value="1"/>
</dbReference>
<dbReference type="PRINTS" id="PR01755">
    <property type="entry name" value="SECFTRNLCASE"/>
</dbReference>
<dbReference type="NCBIfam" id="TIGR00916">
    <property type="entry name" value="2A0604s01"/>
    <property type="match status" value="2"/>
</dbReference>
<dbReference type="Pfam" id="PF02355">
    <property type="entry name" value="SecD_SecF_C"/>
    <property type="match status" value="2"/>
</dbReference>
<dbReference type="InterPro" id="IPR048631">
    <property type="entry name" value="SecD_1st"/>
</dbReference>
<protein>
    <recommendedName>
        <fullName evidence="9 10">Multifunctional fusion protein</fullName>
    </recommendedName>
    <domain>
        <recommendedName>
            <fullName evidence="9">Protein translocase subunit SecD</fullName>
        </recommendedName>
    </domain>
    <domain>
        <recommendedName>
            <fullName evidence="10">Protein-export membrane protein SecF</fullName>
        </recommendedName>
    </domain>
</protein>
<dbReference type="Pfam" id="PF22599">
    <property type="entry name" value="SecDF_P1_head"/>
    <property type="match status" value="1"/>
</dbReference>
<dbReference type="InterPro" id="IPR048634">
    <property type="entry name" value="SecD_SecF_C"/>
</dbReference>
<evidence type="ECO:0000256" key="6">
    <source>
        <dbReference type="ARBA" id="ARBA00022989"/>
    </source>
</evidence>
<proteinExistence type="inferred from homology"/>
<evidence type="ECO:0000259" key="12">
    <source>
        <dbReference type="Pfam" id="PF21760"/>
    </source>
</evidence>
<sequence length="753" mass="80565">MKKNRAIAILLCIFVVLAGVTYIDIAGTDADGSGSASDINLGLDLAGGVSITYQVVGEEEPSATDMADTIAKLQKRVEGYSTEAIVYQEGSDRINIEIPGVSDANTILQDLGRPGALYFISQTDPDGNINYSQQSVQNADGTYGIGYVLHKPIEQLLEDGSILVQGTDVGSASAGTIQTNMGSEFVVSLTMTEEGTAKFTQATQNAFDKNESLAIYYDGNIISAPSVNAVITDGSAQISPMESYERAESLASTIRIGGLRLELEELHSKVVGAQLGVEAIDTSLKAGAIGLAIVMVFMIVVYLLPGVASAIGLLAYVALVILLLNGFDMTLTLSGVAGIILSIGMAVDANVIIFARIREELAAGKTVRNAVKIGFDKALSAIIDGNITTLIAAGVLLWLGPGTVKGFAQTLALGIVLSMFTALVVTRYLLYAFYALGLKSEKLYGMGKEHKVLNILSRKAVFFGISVAVIAAGFIVMGVNKAGGGDALNYSLEFKGGTATTVTFQEAMTLEKANADVVPFIEEITGSAVQIQTVQDSNEVIFKTTSLNIDQRTKLNQMFVDKFGVAENMITSETISSTISDEMKSDTIIAVVVAIVFMLIYIRIRFSDIRFGVSSIVALLHDVLVVLAFYAAARVSVSNTFVACMLTIVGYSINATIVIFDRIRENMRSMTHKDDLREIVDKSITQTMSRSIFTSLTTFIMVAVLYILGVTSIRDFALPLMVGIICGAYSSICLAGSLWYLLRIKFVPKKKEK</sequence>
<keyword evidence="6 9" id="KW-1133">Transmembrane helix</keyword>
<dbReference type="GO" id="GO:0065002">
    <property type="term" value="P:intracellular protein transmembrane transport"/>
    <property type="evidence" value="ECO:0007669"/>
    <property type="project" value="UniProtKB-UniRule"/>
</dbReference>
<organism evidence="14 15">
    <name type="scientific">Acetatifactor muris</name>
    <dbReference type="NCBI Taxonomy" id="879566"/>
    <lineage>
        <taxon>Bacteria</taxon>
        <taxon>Bacillati</taxon>
        <taxon>Bacillota</taxon>
        <taxon>Clostridia</taxon>
        <taxon>Lachnospirales</taxon>
        <taxon>Lachnospiraceae</taxon>
        <taxon>Acetatifactor</taxon>
    </lineage>
</organism>
<evidence type="ECO:0000256" key="2">
    <source>
        <dbReference type="ARBA" id="ARBA00022448"/>
    </source>
</evidence>
<feature type="transmembrane region" description="Helical" evidence="9">
    <location>
        <begin position="311"/>
        <end position="327"/>
    </location>
</feature>
<evidence type="ECO:0000259" key="11">
    <source>
        <dbReference type="Pfam" id="PF02355"/>
    </source>
</evidence>
<comment type="similarity">
    <text evidence="10">Belongs to the SecD/SecF family. SecF subfamily.</text>
</comment>
<feature type="transmembrane region" description="Helical" evidence="9">
    <location>
        <begin position="378"/>
        <end position="399"/>
    </location>
</feature>
<dbReference type="InterPro" id="IPR005665">
    <property type="entry name" value="SecF_bac"/>
</dbReference>
<dbReference type="Gene3D" id="3.30.70.3400">
    <property type="match status" value="1"/>
</dbReference>
<dbReference type="InterPro" id="IPR005791">
    <property type="entry name" value="SecD"/>
</dbReference>
<keyword evidence="4 9" id="KW-0812">Transmembrane</keyword>
<dbReference type="SUPFAM" id="SSF82866">
    <property type="entry name" value="Multidrug efflux transporter AcrB transmembrane domain"/>
    <property type="match status" value="2"/>
</dbReference>
<dbReference type="InterPro" id="IPR022813">
    <property type="entry name" value="SecD/SecF_arch_bac"/>
</dbReference>
<dbReference type="GO" id="GO:0015450">
    <property type="term" value="F:protein-transporting ATPase activity"/>
    <property type="evidence" value="ECO:0007669"/>
    <property type="project" value="InterPro"/>
</dbReference>
<comment type="function">
    <text evidence="9">Part of the Sec protein translocase complex. Interacts with the SecYEG preprotein conducting channel. SecDF uses the proton motive force (PMF) to complete protein translocation after the ATP-dependent function of SecA.</text>
</comment>
<comment type="subunit">
    <text evidence="9">Forms a complex with SecF. Part of the essential Sec protein translocation apparatus which comprises SecA, SecYEG and auxiliary proteins SecDF. Other proteins may also be involved.</text>
</comment>
<dbReference type="InterPro" id="IPR022646">
    <property type="entry name" value="SecD/SecF_CS"/>
</dbReference>
<dbReference type="NCBIfam" id="TIGR01129">
    <property type="entry name" value="secD"/>
    <property type="match status" value="1"/>
</dbReference>
<feature type="transmembrane region" description="Helical" evidence="9">
    <location>
        <begin position="639"/>
        <end position="660"/>
    </location>
</feature>
<feature type="transmembrane region" description="Helical" evidence="9">
    <location>
        <begin position="286"/>
        <end position="304"/>
    </location>
</feature>
<feature type="transmembrane region" description="Helical" evidence="9">
    <location>
        <begin position="333"/>
        <end position="357"/>
    </location>
</feature>
<evidence type="ECO:0000256" key="9">
    <source>
        <dbReference type="HAMAP-Rule" id="MF_01463"/>
    </source>
</evidence>
<feature type="transmembrane region" description="Helical" evidence="9">
    <location>
        <begin position="459"/>
        <end position="479"/>
    </location>
</feature>
<name>A0A2K4ZFQ9_9FIRM</name>
<dbReference type="PANTHER" id="PTHR30081:SF1">
    <property type="entry name" value="PROTEIN TRANSLOCASE SUBUNIT SECD"/>
    <property type="match status" value="1"/>
</dbReference>
<dbReference type="GO" id="GO:0043952">
    <property type="term" value="P:protein transport by the Sec complex"/>
    <property type="evidence" value="ECO:0007669"/>
    <property type="project" value="UniProtKB-UniRule"/>
</dbReference>
<evidence type="ECO:0000313" key="14">
    <source>
        <dbReference type="EMBL" id="SOY29298.1"/>
    </source>
</evidence>
<evidence type="ECO:0000256" key="7">
    <source>
        <dbReference type="ARBA" id="ARBA00023010"/>
    </source>
</evidence>
<evidence type="ECO:0000256" key="8">
    <source>
        <dbReference type="ARBA" id="ARBA00023136"/>
    </source>
</evidence>
<comment type="similarity">
    <text evidence="9">Belongs to the SecD/SecF family. SecD subfamily.</text>
</comment>
<comment type="subcellular location">
    <subcellularLocation>
        <location evidence="1 9">Cell membrane</location>
        <topology evidence="1 9">Multi-pass membrane protein</topology>
    </subcellularLocation>
</comment>
<keyword evidence="15" id="KW-1185">Reference proteome</keyword>
<feature type="domain" description="Protein export membrane protein SecD/SecF C-terminal" evidence="11">
    <location>
        <begin position="566"/>
        <end position="743"/>
    </location>
</feature>
<evidence type="ECO:0000256" key="1">
    <source>
        <dbReference type="ARBA" id="ARBA00004651"/>
    </source>
</evidence>